<feature type="transmembrane region" description="Helical" evidence="11">
    <location>
        <begin position="585"/>
        <end position="603"/>
    </location>
</feature>
<comment type="subcellular location">
    <subcellularLocation>
        <location evidence="1">Vacuole membrane</location>
        <topology evidence="1">Multi-pass membrane protein</topology>
    </subcellularLocation>
</comment>
<accession>A0A9P8RSC2</accession>
<dbReference type="PANTHER" id="PTHR21576">
    <property type="entry name" value="UNCHARACTERIZED NODULIN-LIKE PROTEIN"/>
    <property type="match status" value="1"/>
</dbReference>
<dbReference type="Pfam" id="PF07690">
    <property type="entry name" value="MFS_1"/>
    <property type="match status" value="1"/>
</dbReference>
<evidence type="ECO:0000256" key="6">
    <source>
        <dbReference type="ARBA" id="ARBA00022989"/>
    </source>
</evidence>
<evidence type="ECO:0000256" key="10">
    <source>
        <dbReference type="SAM" id="MobiDB-lite"/>
    </source>
</evidence>
<feature type="transmembrane region" description="Helical" evidence="11">
    <location>
        <begin position="439"/>
        <end position="459"/>
    </location>
</feature>
<proteinExistence type="inferred from homology"/>
<keyword evidence="3" id="KW-0813">Transport</keyword>
<feature type="transmembrane region" description="Helical" evidence="11">
    <location>
        <begin position="62"/>
        <end position="83"/>
    </location>
</feature>
<protein>
    <recommendedName>
        <fullName evidence="8">Probable transporter MCH1</fullName>
    </recommendedName>
</protein>
<keyword evidence="4" id="KW-0926">Vacuole</keyword>
<dbReference type="InterPro" id="IPR036259">
    <property type="entry name" value="MFS_trans_sf"/>
</dbReference>
<feature type="coiled-coil region" evidence="9">
    <location>
        <begin position="302"/>
        <end position="332"/>
    </location>
</feature>
<feature type="region of interest" description="Disordered" evidence="10">
    <location>
        <begin position="1"/>
        <end position="53"/>
    </location>
</feature>
<evidence type="ECO:0000256" key="11">
    <source>
        <dbReference type="SAM" id="Phobius"/>
    </source>
</evidence>
<dbReference type="EMBL" id="JAGHQM010000177">
    <property type="protein sequence ID" value="KAH0564796.1"/>
    <property type="molecule type" value="Genomic_DNA"/>
</dbReference>
<name>A0A9P8RSC2_9PEZI</name>
<dbReference type="AlphaFoldDB" id="A0A9P8RSC2"/>
<evidence type="ECO:0000256" key="4">
    <source>
        <dbReference type="ARBA" id="ARBA00022554"/>
    </source>
</evidence>
<comment type="caution">
    <text evidence="12">The sequence shown here is derived from an EMBL/GenBank/DDBJ whole genome shotgun (WGS) entry which is preliminary data.</text>
</comment>
<evidence type="ECO:0000313" key="12">
    <source>
        <dbReference type="EMBL" id="KAH0564796.1"/>
    </source>
</evidence>
<keyword evidence="13" id="KW-1185">Reference proteome</keyword>
<evidence type="ECO:0000256" key="1">
    <source>
        <dbReference type="ARBA" id="ARBA00004128"/>
    </source>
</evidence>
<sequence>MSSLIHSNEPTDRDDFGHDARGPLLRDFGDDDESSDTSLMSDWGGDDEERGKKKSTNDLRRYLSFGICGGSVTAYSLYGHLFLEHLHYTQIQVNIVSITGELSLYLPVPIFGYICDRYSPGVLSLLSALFFGPGYLLAAFTYRQGPPIKAGGSGWPFAVMVLSFVGIGMGTSSMYLSAVTTCAKNFGRGAHKGVALALPIAAFGLSGMWQSQVGSRLLYEKRPDGSKGDVDVFRYFLFLSIMLFIAGIIGSFGLRVVDEEELIDGAVEELERSGILTESEFFRSSENNRGYGTLEGDGSRFLDGAERRLSDAEEARKKEEEEQRKKTWLLNEATRIFLSDHTMWWLAAGFFLVTGPGETFINNVGTIIGTLYPPFPDHPTSPATHVSIIAVTSTLARIAAGTLSDYLAPTSLPRRYRSSISSLHSLNSSTKSYRSRFTLSRLVFLITFTLILSLGQVLLASGMAQHHGERFWAISALIGSGYGAAFSLTPIIISVVWGVENFGTNWGIVAIAPALGATVYSVIYSWFYQKAAGQQEPWSPPARLLGAAGSAFGGLNFGTMVAAADSARGAVKDTLCYGRACYAPTFWIMSASVWIACGLWIWAWKGPGGWNRRGIAV</sequence>
<evidence type="ECO:0000256" key="7">
    <source>
        <dbReference type="ARBA" id="ARBA00023136"/>
    </source>
</evidence>
<dbReference type="PANTHER" id="PTHR21576:SF45">
    <property type="entry name" value="TRANSPORTER MCH1-RELATED"/>
    <property type="match status" value="1"/>
</dbReference>
<evidence type="ECO:0000256" key="5">
    <source>
        <dbReference type="ARBA" id="ARBA00022692"/>
    </source>
</evidence>
<feature type="transmembrane region" description="Helical" evidence="11">
    <location>
        <begin position="154"/>
        <end position="181"/>
    </location>
</feature>
<evidence type="ECO:0000256" key="8">
    <source>
        <dbReference type="ARBA" id="ARBA00039330"/>
    </source>
</evidence>
<feature type="transmembrane region" description="Helical" evidence="11">
    <location>
        <begin position="506"/>
        <end position="527"/>
    </location>
</feature>
<feature type="compositionally biased region" description="Basic and acidic residues" evidence="10">
    <location>
        <begin position="9"/>
        <end position="21"/>
    </location>
</feature>
<evidence type="ECO:0000256" key="3">
    <source>
        <dbReference type="ARBA" id="ARBA00022448"/>
    </source>
</evidence>
<feature type="transmembrane region" description="Helical" evidence="11">
    <location>
        <begin position="547"/>
        <end position="564"/>
    </location>
</feature>
<keyword evidence="9" id="KW-0175">Coiled coil</keyword>
<reference evidence="12" key="1">
    <citation type="submission" date="2021-03" db="EMBL/GenBank/DDBJ databases">
        <title>Comparative genomics and phylogenomic investigation of the class Geoglossomycetes provide insights into ecological specialization and systematics.</title>
        <authorList>
            <person name="Melie T."/>
            <person name="Pirro S."/>
            <person name="Miller A.N."/>
            <person name="Quandt A."/>
        </authorList>
    </citation>
    <scope>NUCLEOTIDE SEQUENCE</scope>
    <source>
        <strain evidence="12">CAQ_001_2017</strain>
    </source>
</reference>
<evidence type="ECO:0000256" key="9">
    <source>
        <dbReference type="SAM" id="Coils"/>
    </source>
</evidence>
<dbReference type="Proteomes" id="UP000750711">
    <property type="component" value="Unassembled WGS sequence"/>
</dbReference>
<evidence type="ECO:0000313" key="13">
    <source>
        <dbReference type="Proteomes" id="UP000750711"/>
    </source>
</evidence>
<dbReference type="SUPFAM" id="SSF103473">
    <property type="entry name" value="MFS general substrate transporter"/>
    <property type="match status" value="1"/>
</dbReference>
<feature type="transmembrane region" description="Helical" evidence="11">
    <location>
        <begin position="471"/>
        <end position="499"/>
    </location>
</feature>
<gene>
    <name evidence="12" type="ORF">GP486_001809</name>
</gene>
<keyword evidence="7 11" id="KW-0472">Membrane</keyword>
<dbReference type="Gene3D" id="1.20.1250.20">
    <property type="entry name" value="MFS general substrate transporter like domains"/>
    <property type="match status" value="1"/>
</dbReference>
<comment type="similarity">
    <text evidence="2">Belongs to the major facilitator superfamily.</text>
</comment>
<keyword evidence="5 11" id="KW-0812">Transmembrane</keyword>
<feature type="transmembrane region" description="Helical" evidence="11">
    <location>
        <begin position="232"/>
        <end position="254"/>
    </location>
</feature>
<feature type="transmembrane region" description="Helical" evidence="11">
    <location>
        <begin position="193"/>
        <end position="212"/>
    </location>
</feature>
<dbReference type="GO" id="GO:0000329">
    <property type="term" value="C:fungal-type vacuole membrane"/>
    <property type="evidence" value="ECO:0007669"/>
    <property type="project" value="TreeGrafter"/>
</dbReference>
<keyword evidence="6 11" id="KW-1133">Transmembrane helix</keyword>
<feature type="transmembrane region" description="Helical" evidence="11">
    <location>
        <begin position="122"/>
        <end position="142"/>
    </location>
</feature>
<organism evidence="12 13">
    <name type="scientific">Trichoglossum hirsutum</name>
    <dbReference type="NCBI Taxonomy" id="265104"/>
    <lineage>
        <taxon>Eukaryota</taxon>
        <taxon>Fungi</taxon>
        <taxon>Dikarya</taxon>
        <taxon>Ascomycota</taxon>
        <taxon>Pezizomycotina</taxon>
        <taxon>Geoglossomycetes</taxon>
        <taxon>Geoglossales</taxon>
        <taxon>Geoglossaceae</taxon>
        <taxon>Trichoglossum</taxon>
    </lineage>
</organism>
<dbReference type="CDD" id="cd17354">
    <property type="entry name" value="MFS_Mch1p_like"/>
    <property type="match status" value="1"/>
</dbReference>
<feature type="transmembrane region" description="Helical" evidence="11">
    <location>
        <begin position="95"/>
        <end position="115"/>
    </location>
</feature>
<dbReference type="GO" id="GO:0022857">
    <property type="term" value="F:transmembrane transporter activity"/>
    <property type="evidence" value="ECO:0007669"/>
    <property type="project" value="InterPro"/>
</dbReference>
<dbReference type="InterPro" id="IPR011701">
    <property type="entry name" value="MFS"/>
</dbReference>
<evidence type="ECO:0000256" key="2">
    <source>
        <dbReference type="ARBA" id="ARBA00008335"/>
    </source>
</evidence>